<accession>A0A085NJV7</accession>
<dbReference type="SMART" id="SM00451">
    <property type="entry name" value="ZnF_U1"/>
    <property type="match status" value="2"/>
</dbReference>
<protein>
    <recommendedName>
        <fullName evidence="9">ATP synthase subunit s-like protein</fullName>
    </recommendedName>
</protein>
<dbReference type="SUPFAM" id="SSF52047">
    <property type="entry name" value="RNI-like"/>
    <property type="match status" value="1"/>
</dbReference>
<evidence type="ECO:0000256" key="4">
    <source>
        <dbReference type="ARBA" id="ARBA00022517"/>
    </source>
</evidence>
<keyword evidence="4" id="KW-0690">Ribosome biogenesis</keyword>
<dbReference type="PANTHER" id="PTHR13182">
    <property type="entry name" value="ZINC FINGER PROTEIN 622"/>
    <property type="match status" value="1"/>
</dbReference>
<dbReference type="SUPFAM" id="SSF57667">
    <property type="entry name" value="beta-beta-alpha zinc fingers"/>
    <property type="match status" value="2"/>
</dbReference>
<evidence type="ECO:0000313" key="12">
    <source>
        <dbReference type="EMBL" id="KFD69753.1"/>
    </source>
</evidence>
<evidence type="ECO:0000256" key="7">
    <source>
        <dbReference type="ARBA" id="ARBA00022833"/>
    </source>
</evidence>
<dbReference type="InterPro" id="IPR040025">
    <property type="entry name" value="Znf622/Rei1/Reh1"/>
</dbReference>
<comment type="similarity">
    <text evidence="8">Belongs to the REI1 family.</text>
</comment>
<dbReference type="GO" id="GO:0003676">
    <property type="term" value="F:nucleic acid binding"/>
    <property type="evidence" value="ECO:0007669"/>
    <property type="project" value="InterPro"/>
</dbReference>
<keyword evidence="3" id="KW-0963">Cytoplasm</keyword>
<evidence type="ECO:0000256" key="3">
    <source>
        <dbReference type="ARBA" id="ARBA00022490"/>
    </source>
</evidence>
<name>A0A085NJV7_9BILA</name>
<gene>
    <name evidence="12" type="ORF">M514_18138</name>
</gene>
<comment type="subcellular location">
    <subcellularLocation>
        <location evidence="1">Cytoplasm</location>
    </subcellularLocation>
</comment>
<keyword evidence="5" id="KW-0479">Metal-binding</keyword>
<evidence type="ECO:0000256" key="2">
    <source>
        <dbReference type="ARBA" id="ARBA00006901"/>
    </source>
</evidence>
<organism evidence="12">
    <name type="scientific">Trichuris suis</name>
    <name type="common">pig whipworm</name>
    <dbReference type="NCBI Taxonomy" id="68888"/>
    <lineage>
        <taxon>Eukaryota</taxon>
        <taxon>Metazoa</taxon>
        <taxon>Ecdysozoa</taxon>
        <taxon>Nematoda</taxon>
        <taxon>Enoplea</taxon>
        <taxon>Dorylaimia</taxon>
        <taxon>Trichinellida</taxon>
        <taxon>Trichuridae</taxon>
        <taxon>Trichuris</taxon>
    </lineage>
</organism>
<dbReference type="GO" id="GO:0030687">
    <property type="term" value="C:preribosome, large subunit precursor"/>
    <property type="evidence" value="ECO:0007669"/>
    <property type="project" value="TreeGrafter"/>
</dbReference>
<dbReference type="InterPro" id="IPR041661">
    <property type="entry name" value="ZN622/Rei1/Reh1_Znf-C2H2"/>
</dbReference>
<dbReference type="Gene3D" id="3.30.160.60">
    <property type="entry name" value="Classic Zinc Finger"/>
    <property type="match status" value="1"/>
</dbReference>
<reference evidence="12" key="1">
    <citation type="journal article" date="2014" name="Nat. Genet.">
        <title>Genome and transcriptome of the porcine whipworm Trichuris suis.</title>
        <authorList>
            <person name="Jex A.R."/>
            <person name="Nejsum P."/>
            <person name="Schwarz E.M."/>
            <person name="Hu L."/>
            <person name="Young N.D."/>
            <person name="Hall R.S."/>
            <person name="Korhonen P.K."/>
            <person name="Liao S."/>
            <person name="Thamsborg S."/>
            <person name="Xia J."/>
            <person name="Xu P."/>
            <person name="Wang S."/>
            <person name="Scheerlinck J.P."/>
            <person name="Hofmann A."/>
            <person name="Sternberg P.W."/>
            <person name="Wang J."/>
            <person name="Gasser R.B."/>
        </authorList>
    </citation>
    <scope>NUCLEOTIDE SEQUENCE [LARGE SCALE GENOMIC DNA]</scope>
    <source>
        <strain evidence="12">DCEP-RM93F</strain>
    </source>
</reference>
<dbReference type="Pfam" id="PF12756">
    <property type="entry name" value="zf-C2H2_2"/>
    <property type="match status" value="1"/>
</dbReference>
<feature type="domain" description="C2H2-type" evidence="11">
    <location>
        <begin position="689"/>
        <end position="711"/>
    </location>
</feature>
<dbReference type="GO" id="GO:0042273">
    <property type="term" value="P:ribosomal large subunit biogenesis"/>
    <property type="evidence" value="ECO:0007669"/>
    <property type="project" value="TreeGrafter"/>
</dbReference>
<feature type="compositionally biased region" description="Polar residues" evidence="10">
    <location>
        <begin position="608"/>
        <end position="622"/>
    </location>
</feature>
<evidence type="ECO:0000259" key="11">
    <source>
        <dbReference type="PROSITE" id="PS00028"/>
    </source>
</evidence>
<dbReference type="InterPro" id="IPR013087">
    <property type="entry name" value="Znf_C2H2_type"/>
</dbReference>
<dbReference type="GO" id="GO:0005737">
    <property type="term" value="C:cytoplasm"/>
    <property type="evidence" value="ECO:0007669"/>
    <property type="project" value="UniProtKB-SubCell"/>
</dbReference>
<evidence type="ECO:0000256" key="5">
    <source>
        <dbReference type="ARBA" id="ARBA00022723"/>
    </source>
</evidence>
<evidence type="ECO:0000256" key="1">
    <source>
        <dbReference type="ARBA" id="ARBA00004496"/>
    </source>
</evidence>
<evidence type="ECO:0000256" key="10">
    <source>
        <dbReference type="SAM" id="MobiDB-lite"/>
    </source>
</evidence>
<evidence type="ECO:0000256" key="6">
    <source>
        <dbReference type="ARBA" id="ARBA00022737"/>
    </source>
</evidence>
<dbReference type="PANTHER" id="PTHR13182:SF8">
    <property type="entry name" value="CYTOPLASMIC 60S SUBUNIT BIOGENESIS FACTOR ZNF622"/>
    <property type="match status" value="1"/>
</dbReference>
<keyword evidence="6" id="KW-0677">Repeat</keyword>
<dbReference type="InterPro" id="IPR036236">
    <property type="entry name" value="Znf_C2H2_sf"/>
</dbReference>
<evidence type="ECO:0000256" key="8">
    <source>
        <dbReference type="ARBA" id="ARBA00034126"/>
    </source>
</evidence>
<feature type="compositionally biased region" description="Acidic residues" evidence="10">
    <location>
        <begin position="856"/>
        <end position="873"/>
    </location>
</feature>
<dbReference type="AlphaFoldDB" id="A0A085NJV7"/>
<keyword evidence="7" id="KW-0862">Zinc</keyword>
<dbReference type="GO" id="GO:0008270">
    <property type="term" value="F:zinc ion binding"/>
    <property type="evidence" value="ECO:0007669"/>
    <property type="project" value="InterPro"/>
</dbReference>
<proteinExistence type="inferred from homology"/>
<evidence type="ECO:0000256" key="9">
    <source>
        <dbReference type="ARBA" id="ARBA00076566"/>
    </source>
</evidence>
<dbReference type="EMBL" id="KL367493">
    <property type="protein sequence ID" value="KFD69753.1"/>
    <property type="molecule type" value="Genomic_DNA"/>
</dbReference>
<dbReference type="SMART" id="SM00355">
    <property type="entry name" value="ZnF_C2H2"/>
    <property type="match status" value="4"/>
</dbReference>
<dbReference type="PROSITE" id="PS00028">
    <property type="entry name" value="ZINC_FINGER_C2H2_1"/>
    <property type="match status" value="1"/>
</dbReference>
<feature type="region of interest" description="Disordered" evidence="10">
    <location>
        <begin position="854"/>
        <end position="873"/>
    </location>
</feature>
<comment type="similarity">
    <text evidence="2">Belongs to the ATP synthase subunit s family.</text>
</comment>
<dbReference type="Gene3D" id="3.80.10.10">
    <property type="entry name" value="Ribonuclease Inhibitor"/>
    <property type="match status" value="1"/>
</dbReference>
<dbReference type="Proteomes" id="UP000030758">
    <property type="component" value="Unassembled WGS sequence"/>
</dbReference>
<dbReference type="FunFam" id="3.80.10.10:FF:000168">
    <property type="entry name" value="Distal membrane arm assembly complex 2"/>
    <property type="match status" value="1"/>
</dbReference>
<dbReference type="InterPro" id="IPR003604">
    <property type="entry name" value="Matrin/U1-like-C_Znf_C2H2"/>
</dbReference>
<sequence>MSVHAHLRIALLNINSQRRVCKRAVYWRKFERWQERVKAAEEKRKTIEGQRRYIKGTDVYLTPEVESSDIDFEWLLMVVHYRRCLAPPGKDPGNLTIAERGGMTFETSHYYSRFRYLDLHPRTLKLYEEYQMLITHQYDQRYASVFSIHLTADGWATFFNFEACLKFKILYEEMYRFHPFRIAYFDRRFRLPQQCYAGWDGLFNLERLKKKFRLLPHSLICLQCFSFFQIPTSLRSPSICRYLDGETYYSLTQKQQRSRASDVSPMAEDNRATNGSWSVFIPERHLLLGPDLAASHFIVHRGGAVKFVGDDRWHRMNAKGEYFLPGRQIPDLRVEAIDASNTALMFEGLENFADLEQLRFLSLRGCKFINDFCMSQMRQFEGSLEFLDLSDCKKVSADGLSALSCLKKLKFLRIEGMDQVKNIALAALRLEDAVPQLKVVGLDYDLALDNWEKQLRLLSHKNVVQDAKGNAFLKDDLGELYYVSGNVPVQPSLADDKLPIFVSTIRKDPPALPLETTEEINRMSDGRLKHLLAGSPSGEWTQETERVLQVDARRLCDEGKMVHPFMQPCKPEDTSWKARLEHFARRIELLEENETLSNLVTAPRKTETQPALSPSEPPKSNATTRSTCTTCRLTFESSQLQRAHHQSEWHLYNMRRKMACLEPIPREEFERKAAEFRQTPMRLAEEHLCKLCNKRFHSFESYGDHLQSKRHVENAKIRKMKETVQENSNSVFTPPKMDLTKTASVAKEATVVQICLFCSTISRDLERNLEHMSTEHGFFIPDVNYCISLEGLLTYLHDKVATHHLCLWCSDKSKAFQSLAAAQTHMRDKGHCKVFHYDNAIAELTDFYDYRKKQEEDEDTDEQSDTDSDSDDSDLDFAVVDDAGYQLYLPSGAVAGHRSLFRYYRQNLRPLVSTNPSDSGQRIRRIVDRYKRLGWNAPSKAAVVVRAKDQKFIMRCRAKAHLRVGVKANALQRHYRKQVTY</sequence>
<dbReference type="InterPro" id="IPR032675">
    <property type="entry name" value="LRR_dom_sf"/>
</dbReference>
<feature type="region of interest" description="Disordered" evidence="10">
    <location>
        <begin position="601"/>
        <end position="625"/>
    </location>
</feature>